<name>A0A392U1P6_9FABA</name>
<keyword evidence="13" id="KW-1185">Reference proteome</keyword>
<dbReference type="InterPro" id="IPR005027">
    <property type="entry name" value="Glyco_trans_43"/>
</dbReference>
<evidence type="ECO:0000256" key="2">
    <source>
        <dbReference type="ARBA" id="ARBA00007706"/>
    </source>
</evidence>
<dbReference type="AlphaFoldDB" id="A0A392U1P6"/>
<evidence type="ECO:0000256" key="11">
    <source>
        <dbReference type="SAM" id="Phobius"/>
    </source>
</evidence>
<dbReference type="Gene3D" id="3.90.550.10">
    <property type="entry name" value="Spore Coat Polysaccharide Biosynthesis Protein SpsA, Chain A"/>
    <property type="match status" value="1"/>
</dbReference>
<keyword evidence="3 12" id="KW-0808">Transferase</keyword>
<keyword evidence="5" id="KW-0735">Signal-anchor</keyword>
<sequence length="63" mass="7287">MQAHRILERVQTEQKALFGVKNPRTVIAVTPTYVRTFQKLHLIGVMHSLMLVPYDLVWIVVEA</sequence>
<keyword evidence="8 11" id="KW-0472">Membrane</keyword>
<evidence type="ECO:0000256" key="5">
    <source>
        <dbReference type="ARBA" id="ARBA00022968"/>
    </source>
</evidence>
<dbReference type="Proteomes" id="UP000265520">
    <property type="component" value="Unassembled WGS sequence"/>
</dbReference>
<evidence type="ECO:0000256" key="1">
    <source>
        <dbReference type="ARBA" id="ARBA00004323"/>
    </source>
</evidence>
<dbReference type="GO" id="GO:0009834">
    <property type="term" value="P:plant-type secondary cell wall biogenesis"/>
    <property type="evidence" value="ECO:0007669"/>
    <property type="project" value="TreeGrafter"/>
</dbReference>
<dbReference type="GO" id="GO:0071555">
    <property type="term" value="P:cell wall organization"/>
    <property type="evidence" value="ECO:0007669"/>
    <property type="project" value="UniProtKB-KW"/>
</dbReference>
<reference evidence="12 13" key="1">
    <citation type="journal article" date="2018" name="Front. Plant Sci.">
        <title>Red Clover (Trifolium pratense) and Zigzag Clover (T. medium) - A Picture of Genomic Similarities and Differences.</title>
        <authorList>
            <person name="Dluhosova J."/>
            <person name="Istvanek J."/>
            <person name="Nedelnik J."/>
            <person name="Repkova J."/>
        </authorList>
    </citation>
    <scope>NUCLEOTIDE SEQUENCE [LARGE SCALE GENOMIC DNA]</scope>
    <source>
        <strain evidence="13">cv. 10/8</strain>
        <tissue evidence="12">Leaf</tissue>
    </source>
</reference>
<evidence type="ECO:0000256" key="8">
    <source>
        <dbReference type="ARBA" id="ARBA00023136"/>
    </source>
</evidence>
<dbReference type="PANTHER" id="PTHR10896">
    <property type="entry name" value="GALACTOSYLGALACTOSYLXYLOSYLPROTEIN 3-BETA-GLUCURONOSYLTRANSFERASE BETA-1,3-GLUCURONYLTRANSFERASE"/>
    <property type="match status" value="1"/>
</dbReference>
<proteinExistence type="inferred from homology"/>
<evidence type="ECO:0000256" key="7">
    <source>
        <dbReference type="ARBA" id="ARBA00023034"/>
    </source>
</evidence>
<dbReference type="GO" id="GO:0000139">
    <property type="term" value="C:Golgi membrane"/>
    <property type="evidence" value="ECO:0007669"/>
    <property type="project" value="UniProtKB-SubCell"/>
</dbReference>
<dbReference type="PANTHER" id="PTHR10896:SF71">
    <property type="entry name" value="GLYCOSYLTRANSFERASES"/>
    <property type="match status" value="1"/>
</dbReference>
<dbReference type="GO" id="GO:0042285">
    <property type="term" value="F:xylosyltransferase activity"/>
    <property type="evidence" value="ECO:0007669"/>
    <property type="project" value="TreeGrafter"/>
</dbReference>
<keyword evidence="10" id="KW-0961">Cell wall biogenesis/degradation</keyword>
<keyword evidence="9" id="KW-0325">Glycoprotein</keyword>
<feature type="non-terminal residue" evidence="12">
    <location>
        <position position="63"/>
    </location>
</feature>
<evidence type="ECO:0000256" key="9">
    <source>
        <dbReference type="ARBA" id="ARBA00023180"/>
    </source>
</evidence>
<dbReference type="SUPFAM" id="SSF53448">
    <property type="entry name" value="Nucleotide-diphospho-sugar transferases"/>
    <property type="match status" value="1"/>
</dbReference>
<evidence type="ECO:0000313" key="12">
    <source>
        <dbReference type="EMBL" id="MCI66624.1"/>
    </source>
</evidence>
<organism evidence="12 13">
    <name type="scientific">Trifolium medium</name>
    <dbReference type="NCBI Taxonomy" id="97028"/>
    <lineage>
        <taxon>Eukaryota</taxon>
        <taxon>Viridiplantae</taxon>
        <taxon>Streptophyta</taxon>
        <taxon>Embryophyta</taxon>
        <taxon>Tracheophyta</taxon>
        <taxon>Spermatophyta</taxon>
        <taxon>Magnoliopsida</taxon>
        <taxon>eudicotyledons</taxon>
        <taxon>Gunneridae</taxon>
        <taxon>Pentapetalae</taxon>
        <taxon>rosids</taxon>
        <taxon>fabids</taxon>
        <taxon>Fabales</taxon>
        <taxon>Fabaceae</taxon>
        <taxon>Papilionoideae</taxon>
        <taxon>50 kb inversion clade</taxon>
        <taxon>NPAAA clade</taxon>
        <taxon>Hologalegina</taxon>
        <taxon>IRL clade</taxon>
        <taxon>Trifolieae</taxon>
        <taxon>Trifolium</taxon>
    </lineage>
</organism>
<dbReference type="InterPro" id="IPR029044">
    <property type="entry name" value="Nucleotide-diphossugar_trans"/>
</dbReference>
<evidence type="ECO:0000256" key="4">
    <source>
        <dbReference type="ARBA" id="ARBA00022692"/>
    </source>
</evidence>
<keyword evidence="7" id="KW-0333">Golgi apparatus</keyword>
<dbReference type="EMBL" id="LXQA010699052">
    <property type="protein sequence ID" value="MCI66624.1"/>
    <property type="molecule type" value="Genomic_DNA"/>
</dbReference>
<keyword evidence="6 11" id="KW-1133">Transmembrane helix</keyword>
<feature type="transmembrane region" description="Helical" evidence="11">
    <location>
        <begin position="40"/>
        <end position="61"/>
    </location>
</feature>
<evidence type="ECO:0000256" key="10">
    <source>
        <dbReference type="ARBA" id="ARBA00023316"/>
    </source>
</evidence>
<dbReference type="GO" id="GO:0010417">
    <property type="term" value="P:glucuronoxylan biosynthetic process"/>
    <property type="evidence" value="ECO:0007669"/>
    <property type="project" value="TreeGrafter"/>
</dbReference>
<dbReference type="GO" id="GO:0015018">
    <property type="term" value="F:galactosylgalactosylxylosylprotein 3-beta-glucuronosyltransferase activity"/>
    <property type="evidence" value="ECO:0007669"/>
    <property type="project" value="InterPro"/>
</dbReference>
<comment type="similarity">
    <text evidence="2">Belongs to the glycosyltransferase 43 family.</text>
</comment>
<protein>
    <submittedName>
        <fullName evidence="12">Putative beta-14-xylosyltransferase IRX14-like</fullName>
    </submittedName>
</protein>
<keyword evidence="4 11" id="KW-0812">Transmembrane</keyword>
<comment type="subcellular location">
    <subcellularLocation>
        <location evidence="1">Golgi apparatus membrane</location>
        <topology evidence="1">Single-pass type II membrane protein</topology>
    </subcellularLocation>
</comment>
<accession>A0A392U1P6</accession>
<evidence type="ECO:0000313" key="13">
    <source>
        <dbReference type="Proteomes" id="UP000265520"/>
    </source>
</evidence>
<evidence type="ECO:0000256" key="6">
    <source>
        <dbReference type="ARBA" id="ARBA00022989"/>
    </source>
</evidence>
<comment type="caution">
    <text evidence="12">The sequence shown here is derived from an EMBL/GenBank/DDBJ whole genome shotgun (WGS) entry which is preliminary data.</text>
</comment>
<evidence type="ECO:0000256" key="3">
    <source>
        <dbReference type="ARBA" id="ARBA00022679"/>
    </source>
</evidence>